<dbReference type="InParanoid" id="K3XLL6"/>
<evidence type="ECO:0000313" key="2">
    <source>
        <dbReference type="EnsemblPlants" id="KQL04641"/>
    </source>
</evidence>
<dbReference type="Gramene" id="KQL04641">
    <property type="protein sequence ID" value="KQL04641"/>
    <property type="gene ID" value="SETIT_002789mg"/>
</dbReference>
<feature type="region of interest" description="Disordered" evidence="1">
    <location>
        <begin position="35"/>
        <end position="59"/>
    </location>
</feature>
<sequence length="230" mass="24289">MAEWYMASWKLSVSIIRIRSCRALSSVSTPNLRAAAPARSGWPDHPSSGAHHLAPPPSPPARILAPPAAAVAAAAHGRAACAGAGGRTEKAAIPDDTAICKLQTFPLEGEACSSLRIGWDGGVPFLLSGQRGRHGTGWLGGSTAVGFGGFPPFLPFHWRVYPVGAGLGWVTFSFGGKRRKRRAVYLEREVVGVNGKCSTRFAQRLRAWIFSSNSVELLSCLPTSGGANML</sequence>
<dbReference type="Proteomes" id="UP000004995">
    <property type="component" value="Unassembled WGS sequence"/>
</dbReference>
<name>K3XLL6_SETIT</name>
<proteinExistence type="predicted"/>
<dbReference type="EnsemblPlants" id="KQL04641">
    <property type="protein sequence ID" value="KQL04641"/>
    <property type="gene ID" value="SETIT_002789mg"/>
</dbReference>
<reference evidence="3" key="1">
    <citation type="journal article" date="2012" name="Nat. Biotechnol.">
        <title>Reference genome sequence of the model plant Setaria.</title>
        <authorList>
            <person name="Bennetzen J.L."/>
            <person name="Schmutz J."/>
            <person name="Wang H."/>
            <person name="Percifield R."/>
            <person name="Hawkins J."/>
            <person name="Pontaroli A.C."/>
            <person name="Estep M."/>
            <person name="Feng L."/>
            <person name="Vaughn J.N."/>
            <person name="Grimwood J."/>
            <person name="Jenkins J."/>
            <person name="Barry K."/>
            <person name="Lindquist E."/>
            <person name="Hellsten U."/>
            <person name="Deshpande S."/>
            <person name="Wang X."/>
            <person name="Wu X."/>
            <person name="Mitros T."/>
            <person name="Triplett J."/>
            <person name="Yang X."/>
            <person name="Ye C.Y."/>
            <person name="Mauro-Herrera M."/>
            <person name="Wang L."/>
            <person name="Li P."/>
            <person name="Sharma M."/>
            <person name="Sharma R."/>
            <person name="Ronald P.C."/>
            <person name="Panaud O."/>
            <person name="Kellogg E.A."/>
            <person name="Brutnell T.P."/>
            <person name="Doust A.N."/>
            <person name="Tuskan G.A."/>
            <person name="Rokhsar D."/>
            <person name="Devos K.M."/>
        </authorList>
    </citation>
    <scope>NUCLEOTIDE SEQUENCE [LARGE SCALE GENOMIC DNA]</scope>
    <source>
        <strain evidence="3">cv. Yugu1</strain>
    </source>
</reference>
<accession>K3XLL6</accession>
<dbReference type="EMBL" id="AGNK02002892">
    <property type="status" value="NOT_ANNOTATED_CDS"/>
    <property type="molecule type" value="Genomic_DNA"/>
</dbReference>
<dbReference type="AlphaFoldDB" id="K3XLL6"/>
<keyword evidence="3" id="KW-1185">Reference proteome</keyword>
<protein>
    <submittedName>
        <fullName evidence="2">Uncharacterized protein</fullName>
    </submittedName>
</protein>
<evidence type="ECO:0000256" key="1">
    <source>
        <dbReference type="SAM" id="MobiDB-lite"/>
    </source>
</evidence>
<dbReference type="HOGENOM" id="CLU_1206581_0_0_1"/>
<evidence type="ECO:0000313" key="3">
    <source>
        <dbReference type="Proteomes" id="UP000004995"/>
    </source>
</evidence>
<organism evidence="2 3">
    <name type="scientific">Setaria italica</name>
    <name type="common">Foxtail millet</name>
    <name type="synonym">Panicum italicum</name>
    <dbReference type="NCBI Taxonomy" id="4555"/>
    <lineage>
        <taxon>Eukaryota</taxon>
        <taxon>Viridiplantae</taxon>
        <taxon>Streptophyta</taxon>
        <taxon>Embryophyta</taxon>
        <taxon>Tracheophyta</taxon>
        <taxon>Spermatophyta</taxon>
        <taxon>Magnoliopsida</taxon>
        <taxon>Liliopsida</taxon>
        <taxon>Poales</taxon>
        <taxon>Poaceae</taxon>
        <taxon>PACMAD clade</taxon>
        <taxon>Panicoideae</taxon>
        <taxon>Panicodae</taxon>
        <taxon>Paniceae</taxon>
        <taxon>Cenchrinae</taxon>
        <taxon>Setaria</taxon>
    </lineage>
</organism>
<reference evidence="2" key="2">
    <citation type="submission" date="2018-08" db="UniProtKB">
        <authorList>
            <consortium name="EnsemblPlants"/>
        </authorList>
    </citation>
    <scope>IDENTIFICATION</scope>
    <source>
        <strain evidence="2">Yugu1</strain>
    </source>
</reference>